<dbReference type="EMBL" id="BAABFT010000021">
    <property type="protein sequence ID" value="GAA4338492.1"/>
    <property type="molecule type" value="Genomic_DNA"/>
</dbReference>
<evidence type="ECO:0000313" key="1">
    <source>
        <dbReference type="EMBL" id="GAA4338492.1"/>
    </source>
</evidence>
<sequence length="106" mass="11362">MTKKEALIAVVSLPDLSDFELQKALIDNDVADGEYSKADGKSIDMAAIDILQNRIKVASESEGSFSISFNIEGAKAQVLALARKHGLTDLVASLTGQPVITSKELW</sequence>
<protein>
    <submittedName>
        <fullName evidence="1">Uncharacterized protein</fullName>
    </submittedName>
</protein>
<gene>
    <name evidence="1" type="ORF">GCM10023149_48490</name>
</gene>
<reference evidence="2" key="1">
    <citation type="journal article" date="2019" name="Int. J. Syst. Evol. Microbiol.">
        <title>The Global Catalogue of Microorganisms (GCM) 10K type strain sequencing project: providing services to taxonomists for standard genome sequencing and annotation.</title>
        <authorList>
            <consortium name="The Broad Institute Genomics Platform"/>
            <consortium name="The Broad Institute Genome Sequencing Center for Infectious Disease"/>
            <person name="Wu L."/>
            <person name="Ma J."/>
        </authorList>
    </citation>
    <scope>NUCLEOTIDE SEQUENCE [LARGE SCALE GENOMIC DNA]</scope>
    <source>
        <strain evidence="2">JCM 17705</strain>
    </source>
</reference>
<keyword evidence="2" id="KW-1185">Reference proteome</keyword>
<dbReference type="Proteomes" id="UP001500582">
    <property type="component" value="Unassembled WGS sequence"/>
</dbReference>
<dbReference type="InterPro" id="IPR046552">
    <property type="entry name" value="DUF6706"/>
</dbReference>
<dbReference type="Pfam" id="PF20449">
    <property type="entry name" value="DUF6706"/>
    <property type="match status" value="1"/>
</dbReference>
<evidence type="ECO:0000313" key="2">
    <source>
        <dbReference type="Proteomes" id="UP001500582"/>
    </source>
</evidence>
<dbReference type="RefSeq" id="WP_345213798.1">
    <property type="nucleotide sequence ID" value="NZ_BAABFT010000021.1"/>
</dbReference>
<accession>A0ABP8HFB3</accession>
<organism evidence="1 2">
    <name type="scientific">Mucilaginibacter gynuensis</name>
    <dbReference type="NCBI Taxonomy" id="1302236"/>
    <lineage>
        <taxon>Bacteria</taxon>
        <taxon>Pseudomonadati</taxon>
        <taxon>Bacteroidota</taxon>
        <taxon>Sphingobacteriia</taxon>
        <taxon>Sphingobacteriales</taxon>
        <taxon>Sphingobacteriaceae</taxon>
        <taxon>Mucilaginibacter</taxon>
    </lineage>
</organism>
<name>A0ABP8HFB3_9SPHI</name>
<proteinExistence type="predicted"/>
<comment type="caution">
    <text evidence="1">The sequence shown here is derived from an EMBL/GenBank/DDBJ whole genome shotgun (WGS) entry which is preliminary data.</text>
</comment>